<reference evidence="2 3" key="1">
    <citation type="submission" date="2019-06" db="EMBL/GenBank/DDBJ databases">
        <title>Whole genome shotgun sequence of Vibrio inusitatus NBRC 102082.</title>
        <authorList>
            <person name="Hosoyama A."/>
            <person name="Uohara A."/>
            <person name="Ohji S."/>
            <person name="Ichikawa N."/>
        </authorList>
    </citation>
    <scope>NUCLEOTIDE SEQUENCE [LARGE SCALE GENOMIC DNA]</scope>
    <source>
        <strain evidence="2 3">NBRC 102082</strain>
    </source>
</reference>
<dbReference type="GO" id="GO:0003723">
    <property type="term" value="F:RNA binding"/>
    <property type="evidence" value="ECO:0007669"/>
    <property type="project" value="InterPro"/>
</dbReference>
<sequence length="255" mass="28220">MSKADSSTTTEIIDHFVAPKCLARLEILYQDDDILLINKPSGLLSLSGKNPLNWDSVHHRLVHGQDASNIDKATPAFVDAKLPHRLDLGTSGVMVVGLNSAASKHLNQQFQARTVQKRYLAMLAGWVEADSGQISAPIAKDKALFPRVKICHATGKSAISDYQVISRLAHPFRTLVQYTPITGRTHQLRIHSLEFGHPILGCDLYNCADLSNNDERDTSLETQDFSQRLMLHASDIYFTHPTTGESFHGHSPSPF</sequence>
<dbReference type="InterPro" id="IPR050188">
    <property type="entry name" value="RluA_PseudoU_synthase"/>
</dbReference>
<dbReference type="CDD" id="cd02869">
    <property type="entry name" value="PseudoU_synth_RluA_like"/>
    <property type="match status" value="1"/>
</dbReference>
<gene>
    <name evidence="2" type="ORF">VIN01S_26110</name>
</gene>
<evidence type="ECO:0000313" key="3">
    <source>
        <dbReference type="Proteomes" id="UP000318717"/>
    </source>
</evidence>
<feature type="domain" description="Pseudouridine synthase RsuA/RluA-like" evidence="1">
    <location>
        <begin position="34"/>
        <end position="191"/>
    </location>
</feature>
<accession>A0A4Y3HXI8</accession>
<dbReference type="RefSeq" id="WP_141346280.1">
    <property type="nucleotide sequence ID" value="NZ_BJLF01000013.1"/>
</dbReference>
<dbReference type="SUPFAM" id="SSF55120">
    <property type="entry name" value="Pseudouridine synthase"/>
    <property type="match status" value="1"/>
</dbReference>
<dbReference type="EMBL" id="BJLF01000013">
    <property type="protein sequence ID" value="GEA51807.1"/>
    <property type="molecule type" value="Genomic_DNA"/>
</dbReference>
<dbReference type="InterPro" id="IPR020103">
    <property type="entry name" value="PsdUridine_synth_cat_dom_sf"/>
</dbReference>
<protein>
    <submittedName>
        <fullName evidence="2">RNA pseudouridine synthase</fullName>
    </submittedName>
</protein>
<dbReference type="OrthoDB" id="9807829at2"/>
<dbReference type="AlphaFoldDB" id="A0A4Y3HXI8"/>
<dbReference type="Proteomes" id="UP000318717">
    <property type="component" value="Unassembled WGS sequence"/>
</dbReference>
<dbReference type="Pfam" id="PF00849">
    <property type="entry name" value="PseudoU_synth_2"/>
    <property type="match status" value="1"/>
</dbReference>
<dbReference type="InterPro" id="IPR006145">
    <property type="entry name" value="PsdUridine_synth_RsuA/RluA"/>
</dbReference>
<dbReference type="GO" id="GO:0009982">
    <property type="term" value="F:pseudouridine synthase activity"/>
    <property type="evidence" value="ECO:0007669"/>
    <property type="project" value="InterPro"/>
</dbReference>
<proteinExistence type="predicted"/>
<dbReference type="Gene3D" id="3.30.2350.10">
    <property type="entry name" value="Pseudouridine synthase"/>
    <property type="match status" value="1"/>
</dbReference>
<dbReference type="GO" id="GO:0000455">
    <property type="term" value="P:enzyme-directed rRNA pseudouridine synthesis"/>
    <property type="evidence" value="ECO:0007669"/>
    <property type="project" value="TreeGrafter"/>
</dbReference>
<name>A0A4Y3HXI8_9VIBR</name>
<evidence type="ECO:0000313" key="2">
    <source>
        <dbReference type="EMBL" id="GEA51807.1"/>
    </source>
</evidence>
<evidence type="ECO:0000259" key="1">
    <source>
        <dbReference type="Pfam" id="PF00849"/>
    </source>
</evidence>
<keyword evidence="3" id="KW-1185">Reference proteome</keyword>
<dbReference type="PANTHER" id="PTHR21600">
    <property type="entry name" value="MITOCHONDRIAL RNA PSEUDOURIDINE SYNTHASE"/>
    <property type="match status" value="1"/>
</dbReference>
<dbReference type="GO" id="GO:0140098">
    <property type="term" value="F:catalytic activity, acting on RNA"/>
    <property type="evidence" value="ECO:0007669"/>
    <property type="project" value="UniProtKB-ARBA"/>
</dbReference>
<comment type="caution">
    <text evidence="2">The sequence shown here is derived from an EMBL/GenBank/DDBJ whole genome shotgun (WGS) entry which is preliminary data.</text>
</comment>
<dbReference type="PANTHER" id="PTHR21600:SF89">
    <property type="entry name" value="RIBOSOMAL LARGE SUBUNIT PSEUDOURIDINE SYNTHASE A"/>
    <property type="match status" value="1"/>
</dbReference>
<organism evidence="2 3">
    <name type="scientific">Vibrio inusitatus NBRC 102082</name>
    <dbReference type="NCBI Taxonomy" id="1219070"/>
    <lineage>
        <taxon>Bacteria</taxon>
        <taxon>Pseudomonadati</taxon>
        <taxon>Pseudomonadota</taxon>
        <taxon>Gammaproteobacteria</taxon>
        <taxon>Vibrionales</taxon>
        <taxon>Vibrionaceae</taxon>
        <taxon>Vibrio</taxon>
    </lineage>
</organism>